<keyword evidence="11" id="KW-1185">Reference proteome</keyword>
<feature type="transmembrane region" description="Helical" evidence="8">
    <location>
        <begin position="285"/>
        <end position="302"/>
    </location>
</feature>
<dbReference type="OrthoDB" id="10049971at2759"/>
<evidence type="ECO:0000256" key="9">
    <source>
        <dbReference type="SAM" id="SignalP"/>
    </source>
</evidence>
<feature type="transmembrane region" description="Helical" evidence="8">
    <location>
        <begin position="380"/>
        <end position="411"/>
    </location>
</feature>
<dbReference type="InterPro" id="IPR038377">
    <property type="entry name" value="Na/Glc_symporter_sf"/>
</dbReference>
<evidence type="ECO:0000256" key="1">
    <source>
        <dbReference type="ARBA" id="ARBA00004141"/>
    </source>
</evidence>
<protein>
    <submittedName>
        <fullName evidence="10">DUR3</fullName>
    </submittedName>
</protein>
<keyword evidence="4 8" id="KW-0812">Transmembrane</keyword>
<dbReference type="EMBL" id="CAJPWZ010001794">
    <property type="protein sequence ID" value="CAG2223953.1"/>
    <property type="molecule type" value="Genomic_DNA"/>
</dbReference>
<feature type="transmembrane region" description="Helical" evidence="8">
    <location>
        <begin position="121"/>
        <end position="142"/>
    </location>
</feature>
<evidence type="ECO:0000313" key="11">
    <source>
        <dbReference type="Proteomes" id="UP000683360"/>
    </source>
</evidence>
<evidence type="ECO:0000256" key="7">
    <source>
        <dbReference type="RuleBase" id="RU362091"/>
    </source>
</evidence>
<feature type="transmembrane region" description="Helical" evidence="8">
    <location>
        <begin position="643"/>
        <end position="665"/>
    </location>
</feature>
<feature type="signal peptide" evidence="9">
    <location>
        <begin position="1"/>
        <end position="16"/>
    </location>
</feature>
<dbReference type="GO" id="GO:0015204">
    <property type="term" value="F:urea transmembrane transporter activity"/>
    <property type="evidence" value="ECO:0007669"/>
    <property type="project" value="InterPro"/>
</dbReference>
<feature type="transmembrane region" description="Helical" evidence="8">
    <location>
        <begin position="227"/>
        <end position="246"/>
    </location>
</feature>
<evidence type="ECO:0000256" key="5">
    <source>
        <dbReference type="ARBA" id="ARBA00022989"/>
    </source>
</evidence>
<feature type="chain" id="PRO_5035759036" evidence="9">
    <location>
        <begin position="17"/>
        <end position="703"/>
    </location>
</feature>
<feature type="transmembrane region" description="Helical" evidence="8">
    <location>
        <begin position="202"/>
        <end position="220"/>
    </location>
</feature>
<comment type="subcellular location">
    <subcellularLocation>
        <location evidence="1">Membrane</location>
        <topology evidence="1">Multi-pass membrane protein</topology>
    </subcellularLocation>
</comment>
<feature type="transmembrane region" description="Helical" evidence="8">
    <location>
        <begin position="43"/>
        <end position="61"/>
    </location>
</feature>
<feature type="transmembrane region" description="Helical" evidence="8">
    <location>
        <begin position="82"/>
        <end position="101"/>
    </location>
</feature>
<dbReference type="Proteomes" id="UP000683360">
    <property type="component" value="Unassembled WGS sequence"/>
</dbReference>
<keyword evidence="9" id="KW-0732">Signal</keyword>
<dbReference type="InterPro" id="IPR001734">
    <property type="entry name" value="Na/solute_symporter"/>
</dbReference>
<evidence type="ECO:0000256" key="4">
    <source>
        <dbReference type="ARBA" id="ARBA00022692"/>
    </source>
</evidence>
<accession>A0A8S3SWA4</accession>
<dbReference type="PANTHER" id="PTHR46154">
    <property type="match status" value="1"/>
</dbReference>
<organism evidence="10 11">
    <name type="scientific">Mytilus edulis</name>
    <name type="common">Blue mussel</name>
    <dbReference type="NCBI Taxonomy" id="6550"/>
    <lineage>
        <taxon>Eukaryota</taxon>
        <taxon>Metazoa</taxon>
        <taxon>Spiralia</taxon>
        <taxon>Lophotrochozoa</taxon>
        <taxon>Mollusca</taxon>
        <taxon>Bivalvia</taxon>
        <taxon>Autobranchia</taxon>
        <taxon>Pteriomorphia</taxon>
        <taxon>Mytilida</taxon>
        <taxon>Mytiloidea</taxon>
        <taxon>Mytilidae</taxon>
        <taxon>Mytilinae</taxon>
        <taxon>Mytilus</taxon>
    </lineage>
</organism>
<feature type="transmembrane region" description="Helical" evidence="8">
    <location>
        <begin position="163"/>
        <end position="190"/>
    </location>
</feature>
<feature type="transmembrane region" description="Helical" evidence="8">
    <location>
        <begin position="432"/>
        <end position="450"/>
    </location>
</feature>
<evidence type="ECO:0000256" key="6">
    <source>
        <dbReference type="ARBA" id="ARBA00023136"/>
    </source>
</evidence>
<sequence length="703" mass="77969">MKFVILVVFLARVAIASNSSCRVTSLKYEEQSNITAILEKHEALLLMFLGFGGLSITLGMVHYAVRRYIYRDVHSLDTVFDAGGKVTLGLTAVTVASQLLWPSDFLQSATIMSKTGLGGSLFYAISIVLDILMFPVLSLTLKTRAPGAKTFLQIIYARFGKEAHIVFCCIALFANLITVMALILSAKAAIYVLVKDVSDEMILLLLAFLFGSYCFIGGLGTTFYISYFNTALTFVSVLVFIVHVTYKETDNIFTKKENMYEAMKCIQAPDGNYENSFMTFRSRGGVIYGVVLFLMATSLSFCDQANWQSRIAAKPFQGVAGFFIAAYLWFAIPLTITITSTTVYMSMSFQNGTHLLSTLDIDSGYITPYVMESVMGKTGAYMLITMVTMALMSTGSGEVMAVSSIIVYDIYKVYINPYRYRRYEDELLRYKSWCMIWVIIGIVPYGLIIFNSGVNLNWVIFTLQGVLNAFPFPLLMAIMWSKCTAKAVITGSIMGVFAYVAGVLTVAGLVYEGGLGNFLTNTSSDYSLLGGITSAVIMSVSSTIIISLCTHNIKTKHDAERIWDKTLSIDNPLNPWRNVYGEELANINVPEDIKVNTTHMTKIFRSTRLLAVVGGLISFVIFGVVIPANVLSLEVLTFDQFSSWTFACQIWVMIAATFAIVVPPVEEIVQIVRYYNRNKSNELLNKEEYTLSGSTESLADTEH</sequence>
<evidence type="ECO:0000256" key="2">
    <source>
        <dbReference type="ARBA" id="ARBA00006434"/>
    </source>
</evidence>
<keyword evidence="6 8" id="KW-0472">Membrane</keyword>
<evidence type="ECO:0000256" key="8">
    <source>
        <dbReference type="SAM" id="Phobius"/>
    </source>
</evidence>
<evidence type="ECO:0000256" key="3">
    <source>
        <dbReference type="ARBA" id="ARBA00022448"/>
    </source>
</evidence>
<feature type="transmembrane region" description="Helical" evidence="8">
    <location>
        <begin position="456"/>
        <end position="480"/>
    </location>
</feature>
<feature type="transmembrane region" description="Helical" evidence="8">
    <location>
        <begin position="322"/>
        <end position="347"/>
    </location>
</feature>
<comment type="caution">
    <text evidence="10">The sequence shown here is derived from an EMBL/GenBank/DDBJ whole genome shotgun (WGS) entry which is preliminary data.</text>
</comment>
<name>A0A8S3SWA4_MYTED</name>
<dbReference type="AlphaFoldDB" id="A0A8S3SWA4"/>
<feature type="transmembrane region" description="Helical" evidence="8">
    <location>
        <begin position="526"/>
        <end position="549"/>
    </location>
</feature>
<dbReference type="InterPro" id="IPR031155">
    <property type="entry name" value="DUR"/>
</dbReference>
<evidence type="ECO:0000313" key="10">
    <source>
        <dbReference type="EMBL" id="CAG2223953.1"/>
    </source>
</evidence>
<gene>
    <name evidence="10" type="ORF">MEDL_37186</name>
</gene>
<comment type="similarity">
    <text evidence="2 7">Belongs to the sodium:solute symporter (SSF) (TC 2.A.21) family.</text>
</comment>
<feature type="transmembrane region" description="Helical" evidence="8">
    <location>
        <begin position="487"/>
        <end position="511"/>
    </location>
</feature>
<dbReference type="GO" id="GO:0005886">
    <property type="term" value="C:plasma membrane"/>
    <property type="evidence" value="ECO:0007669"/>
    <property type="project" value="TreeGrafter"/>
</dbReference>
<proteinExistence type="inferred from homology"/>
<dbReference type="PANTHER" id="PTHR46154:SF4">
    <property type="entry name" value="UREA ACTIVE TRANSPORTER"/>
    <property type="match status" value="1"/>
</dbReference>
<dbReference type="PROSITE" id="PS50283">
    <property type="entry name" value="NA_SOLUT_SYMP_3"/>
    <property type="match status" value="1"/>
</dbReference>
<keyword evidence="3" id="KW-0813">Transport</keyword>
<feature type="transmembrane region" description="Helical" evidence="8">
    <location>
        <begin position="609"/>
        <end position="631"/>
    </location>
</feature>
<dbReference type="Gene3D" id="1.20.1730.10">
    <property type="entry name" value="Sodium/glucose cotransporter"/>
    <property type="match status" value="1"/>
</dbReference>
<reference evidence="10" key="1">
    <citation type="submission" date="2021-03" db="EMBL/GenBank/DDBJ databases">
        <authorList>
            <person name="Bekaert M."/>
        </authorList>
    </citation>
    <scope>NUCLEOTIDE SEQUENCE</scope>
</reference>
<dbReference type="Pfam" id="PF00474">
    <property type="entry name" value="SSF"/>
    <property type="match status" value="1"/>
</dbReference>
<keyword evidence="5 8" id="KW-1133">Transmembrane helix</keyword>